<dbReference type="InterPro" id="IPR031755">
    <property type="entry name" value="Inhibitor_I66"/>
</dbReference>
<dbReference type="GO" id="GO:0004867">
    <property type="term" value="F:serine-type endopeptidase inhibitor activity"/>
    <property type="evidence" value="ECO:0007669"/>
    <property type="project" value="InterPro"/>
</dbReference>
<evidence type="ECO:0000313" key="2">
    <source>
        <dbReference type="Proteomes" id="UP000559027"/>
    </source>
</evidence>
<name>A0A8H5CZZ1_9AGAR</name>
<dbReference type="AlphaFoldDB" id="A0A8H5CZZ1"/>
<gene>
    <name evidence="1" type="ORF">D9756_008874</name>
</gene>
<dbReference type="OrthoDB" id="3439489at2759"/>
<dbReference type="Proteomes" id="UP000559027">
    <property type="component" value="Unassembled WGS sequence"/>
</dbReference>
<sequence>MALKTGHYRVSCNNQYIGRPIHETNDLAPKPIFTTTDDNDFVWLVEKLLNSPGRYRLCTGIFPQAPTGVDPKDGKTVVGFVSEITQALEWELRPVHGASDTFNIVGPDGNSFWVAPRKENAKIQLLEVPEGSVFRFIPAPPPKKP</sequence>
<protein>
    <submittedName>
        <fullName evidence="1">Uncharacterized protein</fullName>
    </submittedName>
</protein>
<reference evidence="1 2" key="1">
    <citation type="journal article" date="2020" name="ISME J.">
        <title>Uncovering the hidden diversity of litter-decomposition mechanisms in mushroom-forming fungi.</title>
        <authorList>
            <person name="Floudas D."/>
            <person name="Bentzer J."/>
            <person name="Ahren D."/>
            <person name="Johansson T."/>
            <person name="Persson P."/>
            <person name="Tunlid A."/>
        </authorList>
    </citation>
    <scope>NUCLEOTIDE SEQUENCE [LARGE SCALE GENOMIC DNA]</scope>
    <source>
        <strain evidence="1 2">CBS 146.42</strain>
    </source>
</reference>
<dbReference type="Pfam" id="PF16850">
    <property type="entry name" value="Inhibitor_I66"/>
    <property type="match status" value="1"/>
</dbReference>
<proteinExistence type="predicted"/>
<evidence type="ECO:0000313" key="1">
    <source>
        <dbReference type="EMBL" id="KAF5349672.1"/>
    </source>
</evidence>
<accession>A0A8H5CZZ1</accession>
<dbReference type="Gene3D" id="2.80.10.50">
    <property type="match status" value="1"/>
</dbReference>
<organism evidence="1 2">
    <name type="scientific">Leucocoprinus leucothites</name>
    <dbReference type="NCBI Taxonomy" id="201217"/>
    <lineage>
        <taxon>Eukaryota</taxon>
        <taxon>Fungi</taxon>
        <taxon>Dikarya</taxon>
        <taxon>Basidiomycota</taxon>
        <taxon>Agaricomycotina</taxon>
        <taxon>Agaricomycetes</taxon>
        <taxon>Agaricomycetidae</taxon>
        <taxon>Agaricales</taxon>
        <taxon>Agaricineae</taxon>
        <taxon>Agaricaceae</taxon>
        <taxon>Leucocoprinus</taxon>
    </lineage>
</organism>
<comment type="caution">
    <text evidence="1">The sequence shown here is derived from an EMBL/GenBank/DDBJ whole genome shotgun (WGS) entry which is preliminary data.</text>
</comment>
<keyword evidence="2" id="KW-1185">Reference proteome</keyword>
<dbReference type="EMBL" id="JAACJO010000016">
    <property type="protein sequence ID" value="KAF5349672.1"/>
    <property type="molecule type" value="Genomic_DNA"/>
</dbReference>